<dbReference type="FunFam" id="3.30.70.330:FF:001055">
    <property type="entry name" value="Uncharacterized protein"/>
    <property type="match status" value="1"/>
</dbReference>
<dbReference type="Pfam" id="PF00076">
    <property type="entry name" value="RRM_1"/>
    <property type="match status" value="3"/>
</dbReference>
<dbReference type="Proteomes" id="UP000001542">
    <property type="component" value="Unassembled WGS sequence"/>
</dbReference>
<dbReference type="GO" id="GO:0005634">
    <property type="term" value="C:nucleus"/>
    <property type="evidence" value="ECO:0007669"/>
    <property type="project" value="UniProtKB-SubCell"/>
</dbReference>
<dbReference type="GO" id="GO:1990904">
    <property type="term" value="C:ribonucleoprotein complex"/>
    <property type="evidence" value="ECO:0000318"/>
    <property type="project" value="GO_Central"/>
</dbReference>
<dbReference type="OMA" id="QANTCIS"/>
<keyword evidence="3" id="KW-0963">Cytoplasm</keyword>
<dbReference type="VEuPathDB" id="TrichDB:TVAGG3_0816410"/>
<dbReference type="FunFam" id="3.30.70.330:FF:001367">
    <property type="entry name" value="Uncharacterized protein"/>
    <property type="match status" value="1"/>
</dbReference>
<dbReference type="InterPro" id="IPR035979">
    <property type="entry name" value="RBD_domain_sf"/>
</dbReference>
<evidence type="ECO:0000259" key="8">
    <source>
        <dbReference type="PROSITE" id="PS50102"/>
    </source>
</evidence>
<dbReference type="eggNOG" id="KOG0123">
    <property type="taxonomic scope" value="Eukaryota"/>
</dbReference>
<comment type="subcellular location">
    <subcellularLocation>
        <location evidence="2">Cytoplasm</location>
    </subcellularLocation>
    <subcellularLocation>
        <location evidence="1">Nucleus</location>
    </subcellularLocation>
</comment>
<proteinExistence type="predicted"/>
<organism evidence="9 10">
    <name type="scientific">Trichomonas vaginalis (strain ATCC PRA-98 / G3)</name>
    <dbReference type="NCBI Taxonomy" id="412133"/>
    <lineage>
        <taxon>Eukaryota</taxon>
        <taxon>Metamonada</taxon>
        <taxon>Parabasalia</taxon>
        <taxon>Trichomonadida</taxon>
        <taxon>Trichomonadidae</taxon>
        <taxon>Trichomonas</taxon>
    </lineage>
</organism>
<keyword evidence="5 7" id="KW-0694">RNA-binding</keyword>
<sequence length="274" mass="30563">MLSANDSLIHVSNLPPNATDDFLRSFFQDCGNVLNVSSKHRANGNFAFIQFDNKESAIRAVANYNYTKLNGEPIIITYASIEYMRIIHSGLGNICIKGLDENIEASQLHELFSNFGEVISCKVPMQYGKNRGFAYIQFKNPMDADRARQELADATINGKPISIEAYVKKDNPNKPQYVNRKSGMNDVFTNIFIRNLPDSVRSLADLVTLFVDFGPVISARIILDKKAGFCNMADHDSAVRALNGLNGKILYGNTLITCRALTKEERLAFHQKSA</sequence>
<feature type="domain" description="RRM" evidence="8">
    <location>
        <begin position="189"/>
        <end position="262"/>
    </location>
</feature>
<evidence type="ECO:0000256" key="3">
    <source>
        <dbReference type="ARBA" id="ARBA00022490"/>
    </source>
</evidence>
<evidence type="ECO:0000256" key="2">
    <source>
        <dbReference type="ARBA" id="ARBA00004496"/>
    </source>
</evidence>
<evidence type="ECO:0000256" key="5">
    <source>
        <dbReference type="ARBA" id="ARBA00022884"/>
    </source>
</evidence>
<dbReference type="FunFam" id="3.30.70.330:FF:000651">
    <property type="entry name" value="Poly(A) binding protein cytoplasmic 1 like"/>
    <property type="match status" value="1"/>
</dbReference>
<feature type="domain" description="RRM" evidence="8">
    <location>
        <begin position="92"/>
        <end position="168"/>
    </location>
</feature>
<gene>
    <name evidence="9" type="ORF">TVAG_307720</name>
</gene>
<dbReference type="STRING" id="5722.A2F425"/>
<keyword evidence="10" id="KW-1185">Reference proteome</keyword>
<dbReference type="InParanoid" id="A2F425"/>
<evidence type="ECO:0000313" key="10">
    <source>
        <dbReference type="Proteomes" id="UP000001542"/>
    </source>
</evidence>
<dbReference type="SUPFAM" id="SSF54928">
    <property type="entry name" value="RNA-binding domain, RBD"/>
    <property type="match status" value="2"/>
</dbReference>
<evidence type="ECO:0000256" key="7">
    <source>
        <dbReference type="PROSITE-ProRule" id="PRU00176"/>
    </source>
</evidence>
<dbReference type="GO" id="GO:0003723">
    <property type="term" value="F:RNA binding"/>
    <property type="evidence" value="ECO:0000318"/>
    <property type="project" value="GO_Central"/>
</dbReference>
<dbReference type="PROSITE" id="PS50102">
    <property type="entry name" value="RRM"/>
    <property type="match status" value="3"/>
</dbReference>
<dbReference type="EMBL" id="DS113605">
    <property type="protein sequence ID" value="EAY00326.1"/>
    <property type="molecule type" value="Genomic_DNA"/>
</dbReference>
<reference evidence="9" key="2">
    <citation type="journal article" date="2007" name="Science">
        <title>Draft genome sequence of the sexually transmitted pathogen Trichomonas vaginalis.</title>
        <authorList>
            <person name="Carlton J.M."/>
            <person name="Hirt R.P."/>
            <person name="Silva J.C."/>
            <person name="Delcher A.L."/>
            <person name="Schatz M."/>
            <person name="Zhao Q."/>
            <person name="Wortman J.R."/>
            <person name="Bidwell S.L."/>
            <person name="Alsmark U.C.M."/>
            <person name="Besteiro S."/>
            <person name="Sicheritz-Ponten T."/>
            <person name="Noel C.J."/>
            <person name="Dacks J.B."/>
            <person name="Foster P.G."/>
            <person name="Simillion C."/>
            <person name="Van de Peer Y."/>
            <person name="Miranda-Saavedra D."/>
            <person name="Barton G.J."/>
            <person name="Westrop G.D."/>
            <person name="Mueller S."/>
            <person name="Dessi D."/>
            <person name="Fiori P.L."/>
            <person name="Ren Q."/>
            <person name="Paulsen I."/>
            <person name="Zhang H."/>
            <person name="Bastida-Corcuera F.D."/>
            <person name="Simoes-Barbosa A."/>
            <person name="Brown M.T."/>
            <person name="Hayes R.D."/>
            <person name="Mukherjee M."/>
            <person name="Okumura C.Y."/>
            <person name="Schneider R."/>
            <person name="Smith A.J."/>
            <person name="Vanacova S."/>
            <person name="Villalvazo M."/>
            <person name="Haas B.J."/>
            <person name="Pertea M."/>
            <person name="Feldblyum T.V."/>
            <person name="Utterback T.R."/>
            <person name="Shu C.L."/>
            <person name="Osoegawa K."/>
            <person name="de Jong P.J."/>
            <person name="Hrdy I."/>
            <person name="Horvathova L."/>
            <person name="Zubacova Z."/>
            <person name="Dolezal P."/>
            <person name="Malik S.B."/>
            <person name="Logsdon J.M. Jr."/>
            <person name="Henze K."/>
            <person name="Gupta A."/>
            <person name="Wang C.C."/>
            <person name="Dunne R.L."/>
            <person name="Upcroft J.A."/>
            <person name="Upcroft P."/>
            <person name="White O."/>
            <person name="Salzberg S.L."/>
            <person name="Tang P."/>
            <person name="Chiu C.-H."/>
            <person name="Lee Y.-S."/>
            <person name="Embley T.M."/>
            <person name="Coombs G.H."/>
            <person name="Mottram J.C."/>
            <person name="Tachezy J."/>
            <person name="Fraser-Liggett C.M."/>
            <person name="Johnson P.J."/>
        </authorList>
    </citation>
    <scope>NUCLEOTIDE SEQUENCE [LARGE SCALE GENOMIC DNA]</scope>
    <source>
        <strain evidence="9">G3</strain>
    </source>
</reference>
<dbReference type="PANTHER" id="PTHR24012">
    <property type="entry name" value="RNA BINDING PROTEIN"/>
    <property type="match status" value="1"/>
</dbReference>
<dbReference type="AlphaFoldDB" id="A2F425"/>
<feature type="domain" description="RRM" evidence="8">
    <location>
        <begin position="7"/>
        <end position="81"/>
    </location>
</feature>
<dbReference type="OrthoDB" id="19742at2759"/>
<protein>
    <recommendedName>
        <fullName evidence="8">RRM domain-containing protein</fullName>
    </recommendedName>
</protein>
<dbReference type="InterPro" id="IPR012677">
    <property type="entry name" value="Nucleotide-bd_a/b_plait_sf"/>
</dbReference>
<evidence type="ECO:0000313" key="9">
    <source>
        <dbReference type="EMBL" id="EAY00326.1"/>
    </source>
</evidence>
<keyword evidence="4" id="KW-0677">Repeat</keyword>
<dbReference type="KEGG" id="tva:75666924"/>
<name>A2F425_TRIV3</name>
<evidence type="ECO:0000256" key="4">
    <source>
        <dbReference type="ARBA" id="ARBA00022737"/>
    </source>
</evidence>
<dbReference type="GO" id="GO:0005737">
    <property type="term" value="C:cytoplasm"/>
    <property type="evidence" value="ECO:0007669"/>
    <property type="project" value="UniProtKB-SubCell"/>
</dbReference>
<dbReference type="CDD" id="cd00590">
    <property type="entry name" value="RRM_SF"/>
    <property type="match status" value="3"/>
</dbReference>
<dbReference type="SMART" id="SM00360">
    <property type="entry name" value="RRM"/>
    <property type="match status" value="3"/>
</dbReference>
<accession>A2F425</accession>
<dbReference type="VEuPathDB" id="TrichDB:TVAG_307720"/>
<evidence type="ECO:0000256" key="6">
    <source>
        <dbReference type="ARBA" id="ARBA00023242"/>
    </source>
</evidence>
<dbReference type="Gene3D" id="3.30.70.330">
    <property type="match status" value="3"/>
</dbReference>
<keyword evidence="6" id="KW-0539">Nucleus</keyword>
<dbReference type="InterPro" id="IPR000504">
    <property type="entry name" value="RRM_dom"/>
</dbReference>
<reference evidence="9" key="1">
    <citation type="submission" date="2006-10" db="EMBL/GenBank/DDBJ databases">
        <authorList>
            <person name="Amadeo P."/>
            <person name="Zhao Q."/>
            <person name="Wortman J."/>
            <person name="Fraser-Liggett C."/>
            <person name="Carlton J."/>
        </authorList>
    </citation>
    <scope>NUCLEOTIDE SEQUENCE</scope>
    <source>
        <strain evidence="9">G3</strain>
    </source>
</reference>
<evidence type="ECO:0000256" key="1">
    <source>
        <dbReference type="ARBA" id="ARBA00004123"/>
    </source>
</evidence>
<dbReference type="SMR" id="A2F425"/>